<gene>
    <name evidence="1" type="ORF">CW311_04275</name>
</gene>
<dbReference type="AlphaFoldDB" id="A0A2N0WI88"/>
<reference evidence="1 2" key="1">
    <citation type="submission" date="2017-12" db="EMBL/GenBank/DDBJ databases">
        <title>Draft Genome sequences of multiple microbial strains isolated from spacecraft associated surfaces.</title>
        <authorList>
            <person name="Seuylemezian A."/>
            <person name="Vaishampayan P."/>
            <person name="Venkateswaran K."/>
        </authorList>
    </citation>
    <scope>NUCLEOTIDE SEQUENCE [LARGE SCALE GENOMIC DNA]</scope>
    <source>
        <strain evidence="1 2">2P01AA</strain>
    </source>
</reference>
<accession>A0A2N0WI88</accession>
<evidence type="ECO:0000313" key="2">
    <source>
        <dbReference type="Proteomes" id="UP000233553"/>
    </source>
</evidence>
<organism evidence="1 2">
    <name type="scientific">Acinetobacter proteolyticus</name>
    <dbReference type="NCBI Taxonomy" id="1776741"/>
    <lineage>
        <taxon>Bacteria</taxon>
        <taxon>Pseudomonadati</taxon>
        <taxon>Pseudomonadota</taxon>
        <taxon>Gammaproteobacteria</taxon>
        <taxon>Moraxellales</taxon>
        <taxon>Moraxellaceae</taxon>
        <taxon>Acinetobacter</taxon>
    </lineage>
</organism>
<sequence length="75" mass="9139">MSKQEVLKLYPNLKCVRTQKHPSLFEIQTETGRCFYEGGYSAKKTWWGLYTRIQRDPDYDPYWRDKMYNEDGSYK</sequence>
<dbReference type="RefSeq" id="WP_101235733.1">
    <property type="nucleotide sequence ID" value="NZ_PISJ01000005.1"/>
</dbReference>
<proteinExistence type="predicted"/>
<name>A0A2N0WI88_9GAMM</name>
<dbReference type="EMBL" id="PISJ01000005">
    <property type="protein sequence ID" value="PKF35512.1"/>
    <property type="molecule type" value="Genomic_DNA"/>
</dbReference>
<dbReference type="Proteomes" id="UP000233553">
    <property type="component" value="Unassembled WGS sequence"/>
</dbReference>
<comment type="caution">
    <text evidence="1">The sequence shown here is derived from an EMBL/GenBank/DDBJ whole genome shotgun (WGS) entry which is preliminary data.</text>
</comment>
<evidence type="ECO:0000313" key="1">
    <source>
        <dbReference type="EMBL" id="PKF35512.1"/>
    </source>
</evidence>
<protein>
    <submittedName>
        <fullName evidence="1">Uncharacterized protein</fullName>
    </submittedName>
</protein>